<dbReference type="RefSeq" id="WP_025076346.1">
    <property type="nucleotide sequence ID" value="NZ_FQVD01000054.1"/>
</dbReference>
<evidence type="ECO:0000256" key="2">
    <source>
        <dbReference type="ARBA" id="ARBA00023002"/>
    </source>
</evidence>
<dbReference type="STRING" id="871325.SAMN05444349_15411"/>
<dbReference type="OrthoDB" id="9803333at2"/>
<name>A0A1M5G1R8_9BACE</name>
<dbReference type="InterPro" id="IPR020904">
    <property type="entry name" value="Sc_DH/Rdtase_CS"/>
</dbReference>
<comment type="similarity">
    <text evidence="1">Belongs to the short-chain dehydrogenases/reductases (SDR) family.</text>
</comment>
<sequence>MSEIFNPFSLQGKTILVTGASSGIGKSVAISCAKMGATVVITARNEERLKATLAEMPKGGTYIKADLINQNEVEHLVKELPRLDGLVQCAGVGSRVLCKHINKENIEEVMLPNFQAPVLLQSLLLIGKKINKSASIIYIASRAASAPSIGNALYSASKGAILSYAKCLALELAPRLIRVNCICPGMVWTDLILQNGVEEEVLREAEHAYPLQRFGNVYDISNLAIYLLSDASSWMTGSAIDISGGGEGILKL</sequence>
<dbReference type="InterPro" id="IPR036291">
    <property type="entry name" value="NAD(P)-bd_dom_sf"/>
</dbReference>
<keyword evidence="2" id="KW-0560">Oxidoreductase</keyword>
<keyword evidence="4" id="KW-1185">Reference proteome</keyword>
<dbReference type="PANTHER" id="PTHR43477:SF1">
    <property type="entry name" value="DIHYDROANTICAPSIN 7-DEHYDROGENASE"/>
    <property type="match status" value="1"/>
</dbReference>
<dbReference type="Proteomes" id="UP000184436">
    <property type="component" value="Unassembled WGS sequence"/>
</dbReference>
<evidence type="ECO:0000256" key="1">
    <source>
        <dbReference type="ARBA" id="ARBA00006484"/>
    </source>
</evidence>
<dbReference type="PANTHER" id="PTHR43477">
    <property type="entry name" value="DIHYDROANTICAPSIN 7-DEHYDROGENASE"/>
    <property type="match status" value="1"/>
</dbReference>
<dbReference type="InterPro" id="IPR051122">
    <property type="entry name" value="SDR_DHRS6-like"/>
</dbReference>
<dbReference type="SUPFAM" id="SSF51735">
    <property type="entry name" value="NAD(P)-binding Rossmann-fold domains"/>
    <property type="match status" value="1"/>
</dbReference>
<dbReference type="PRINTS" id="PR00081">
    <property type="entry name" value="GDHRDH"/>
</dbReference>
<gene>
    <name evidence="3" type="ORF">SAMN05444349_15411</name>
</gene>
<dbReference type="EMBL" id="FQVD01000054">
    <property type="protein sequence ID" value="SHF97659.1"/>
    <property type="molecule type" value="Genomic_DNA"/>
</dbReference>
<evidence type="ECO:0000313" key="3">
    <source>
        <dbReference type="EMBL" id="SHF97659.1"/>
    </source>
</evidence>
<dbReference type="GO" id="GO:0016491">
    <property type="term" value="F:oxidoreductase activity"/>
    <property type="evidence" value="ECO:0007669"/>
    <property type="project" value="UniProtKB-KW"/>
</dbReference>
<dbReference type="FunFam" id="3.40.50.720:FF:000084">
    <property type="entry name" value="Short-chain dehydrogenase reductase"/>
    <property type="match status" value="1"/>
</dbReference>
<dbReference type="AlphaFoldDB" id="A0A1M5G1R8"/>
<accession>A0A1M5G1R8</accession>
<proteinExistence type="inferred from homology"/>
<dbReference type="Pfam" id="PF13561">
    <property type="entry name" value="adh_short_C2"/>
    <property type="match status" value="1"/>
</dbReference>
<evidence type="ECO:0000313" key="4">
    <source>
        <dbReference type="Proteomes" id="UP000184436"/>
    </source>
</evidence>
<dbReference type="InterPro" id="IPR002347">
    <property type="entry name" value="SDR_fam"/>
</dbReference>
<dbReference type="Gene3D" id="3.40.50.720">
    <property type="entry name" value="NAD(P)-binding Rossmann-like Domain"/>
    <property type="match status" value="1"/>
</dbReference>
<dbReference type="CDD" id="cd05233">
    <property type="entry name" value="SDR_c"/>
    <property type="match status" value="1"/>
</dbReference>
<dbReference type="PROSITE" id="PS00061">
    <property type="entry name" value="ADH_SHORT"/>
    <property type="match status" value="1"/>
</dbReference>
<protein>
    <submittedName>
        <fullName evidence="3">NAD(P)-dependent dehydrogenase, short-chain alcohol dehydrogenase family</fullName>
    </submittedName>
</protein>
<organism evidence="3 4">
    <name type="scientific">Bacteroides faecichinchillae</name>
    <dbReference type="NCBI Taxonomy" id="871325"/>
    <lineage>
        <taxon>Bacteria</taxon>
        <taxon>Pseudomonadati</taxon>
        <taxon>Bacteroidota</taxon>
        <taxon>Bacteroidia</taxon>
        <taxon>Bacteroidales</taxon>
        <taxon>Bacteroidaceae</taxon>
        <taxon>Bacteroides</taxon>
    </lineage>
</organism>
<reference evidence="3 4" key="1">
    <citation type="submission" date="2016-11" db="EMBL/GenBank/DDBJ databases">
        <authorList>
            <person name="Jaros S."/>
            <person name="Januszkiewicz K."/>
            <person name="Wedrychowicz H."/>
        </authorList>
    </citation>
    <scope>NUCLEOTIDE SEQUENCE [LARGE SCALE GENOMIC DNA]</scope>
    <source>
        <strain evidence="3 4">DSM 26883</strain>
    </source>
</reference>
<dbReference type="PRINTS" id="PR00080">
    <property type="entry name" value="SDRFAMILY"/>
</dbReference>